<dbReference type="InterPro" id="IPR011051">
    <property type="entry name" value="RmlC_Cupin_sf"/>
</dbReference>
<sequence>MPNLSFAGLLDGGWRELAFEHFREGITVHWLLRGDPVEASVAILKYQPGAGVPRHRHVGLETIVVLEGTQNDENGSYAVGSVILNPVGTEHSVWTEKGCVVLIQWDLPVIILGEER</sequence>
<dbReference type="RefSeq" id="WP_320231892.1">
    <property type="nucleotide sequence ID" value="NZ_JAVIJF010000004.1"/>
</dbReference>
<dbReference type="EMBL" id="JAVIJF010000004">
    <property type="protein sequence ID" value="MDX8524152.1"/>
    <property type="molecule type" value="Genomic_DNA"/>
</dbReference>
<dbReference type="Pfam" id="PF12973">
    <property type="entry name" value="Cupin_7"/>
    <property type="match status" value="1"/>
</dbReference>
<dbReference type="Gene3D" id="2.60.120.10">
    <property type="entry name" value="Jelly Rolls"/>
    <property type="match status" value="1"/>
</dbReference>
<dbReference type="InterPro" id="IPR025979">
    <property type="entry name" value="ChrR-like_cupin_dom"/>
</dbReference>
<gene>
    <name evidence="2" type="ORF">RFM68_06520</name>
</gene>
<evidence type="ECO:0000313" key="3">
    <source>
        <dbReference type="Proteomes" id="UP001276840"/>
    </source>
</evidence>
<feature type="domain" description="ChrR-like cupin" evidence="1">
    <location>
        <begin position="16"/>
        <end position="103"/>
    </location>
</feature>
<reference evidence="2 3" key="1">
    <citation type="submission" date="2023-08" db="EMBL/GenBank/DDBJ databases">
        <title>Implementing the SeqCode for naming new Mesorhizobium species isolated from Vachellia karroo root nodules.</title>
        <authorList>
            <person name="Van Lill M."/>
        </authorList>
    </citation>
    <scope>NUCLEOTIDE SEQUENCE [LARGE SCALE GENOMIC DNA]</scope>
    <source>
        <strain evidence="2 3">MSK 1335</strain>
    </source>
</reference>
<evidence type="ECO:0000259" key="1">
    <source>
        <dbReference type="Pfam" id="PF12973"/>
    </source>
</evidence>
<protein>
    <submittedName>
        <fullName evidence="2">Cupin domain-containing protein</fullName>
    </submittedName>
</protein>
<dbReference type="InterPro" id="IPR014710">
    <property type="entry name" value="RmlC-like_jellyroll"/>
</dbReference>
<name>A0ABU4ZGI5_9HYPH</name>
<evidence type="ECO:0000313" key="2">
    <source>
        <dbReference type="EMBL" id="MDX8524152.1"/>
    </source>
</evidence>
<organism evidence="2 3">
    <name type="scientific">Mesorhizobium montanum</name>
    <dbReference type="NCBI Taxonomy" id="3072323"/>
    <lineage>
        <taxon>Bacteria</taxon>
        <taxon>Pseudomonadati</taxon>
        <taxon>Pseudomonadota</taxon>
        <taxon>Alphaproteobacteria</taxon>
        <taxon>Hyphomicrobiales</taxon>
        <taxon>Phyllobacteriaceae</taxon>
        <taxon>Mesorhizobium</taxon>
    </lineage>
</organism>
<keyword evidence="3" id="KW-1185">Reference proteome</keyword>
<dbReference type="Proteomes" id="UP001276840">
    <property type="component" value="Unassembled WGS sequence"/>
</dbReference>
<proteinExistence type="predicted"/>
<comment type="caution">
    <text evidence="2">The sequence shown here is derived from an EMBL/GenBank/DDBJ whole genome shotgun (WGS) entry which is preliminary data.</text>
</comment>
<accession>A0ABU4ZGI5</accession>
<dbReference type="SUPFAM" id="SSF51182">
    <property type="entry name" value="RmlC-like cupins"/>
    <property type="match status" value="1"/>
</dbReference>